<proteinExistence type="predicted"/>
<reference evidence="11" key="1">
    <citation type="submission" date="2016-06" db="EMBL/GenBank/DDBJ databases">
        <title>Pandoraea oxalativorans DSM 23570 Genome Sequencing.</title>
        <authorList>
            <person name="Ee R."/>
            <person name="Lim Y.-L."/>
            <person name="Yong D."/>
            <person name="Yin W.-F."/>
            <person name="Chan K.-G."/>
        </authorList>
    </citation>
    <scope>NUCLEOTIDE SEQUENCE</scope>
    <source>
        <strain evidence="11">DSM 23570</strain>
    </source>
</reference>
<organism evidence="11 12">
    <name type="scientific">Pandoraea oxalativorans</name>
    <dbReference type="NCBI Taxonomy" id="573737"/>
    <lineage>
        <taxon>Bacteria</taxon>
        <taxon>Pseudomonadati</taxon>
        <taxon>Pseudomonadota</taxon>
        <taxon>Betaproteobacteria</taxon>
        <taxon>Burkholderiales</taxon>
        <taxon>Burkholderiaceae</taxon>
        <taxon>Pandoraea</taxon>
    </lineage>
</organism>
<feature type="domain" description="2Fe-2S ferredoxin-type" evidence="9">
    <location>
        <begin position="271"/>
        <end position="362"/>
    </location>
</feature>
<dbReference type="KEGG" id="pox:MB84_03295"/>
<dbReference type="Pfam" id="PF00970">
    <property type="entry name" value="FAD_binding_6"/>
    <property type="match status" value="1"/>
</dbReference>
<gene>
    <name evidence="11" type="ORF">MB84_03295</name>
</gene>
<dbReference type="InterPro" id="IPR001041">
    <property type="entry name" value="2Fe-2S_ferredoxin-type"/>
</dbReference>
<keyword evidence="2" id="KW-0285">Flavoprotein</keyword>
<protein>
    <submittedName>
        <fullName evidence="11">Phenylacetic acid degradation protein</fullName>
    </submittedName>
</protein>
<evidence type="ECO:0000313" key="12">
    <source>
        <dbReference type="Proteomes" id="UP000035050"/>
    </source>
</evidence>
<evidence type="ECO:0000313" key="11">
    <source>
        <dbReference type="EMBL" id="AKC68693.1"/>
    </source>
</evidence>
<dbReference type="Pfam" id="PF00175">
    <property type="entry name" value="NAD_binding_1"/>
    <property type="match status" value="1"/>
</dbReference>
<evidence type="ECO:0000256" key="5">
    <source>
        <dbReference type="ARBA" id="ARBA00022827"/>
    </source>
</evidence>
<dbReference type="InterPro" id="IPR017938">
    <property type="entry name" value="Riboflavin_synthase-like_b-brl"/>
</dbReference>
<dbReference type="PROSITE" id="PS51085">
    <property type="entry name" value="2FE2S_FER_2"/>
    <property type="match status" value="1"/>
</dbReference>
<dbReference type="NCBIfam" id="TIGR02160">
    <property type="entry name" value="PA_CoA_Oxy5"/>
    <property type="match status" value="1"/>
</dbReference>
<evidence type="ECO:0000256" key="2">
    <source>
        <dbReference type="ARBA" id="ARBA00022630"/>
    </source>
</evidence>
<evidence type="ECO:0000256" key="7">
    <source>
        <dbReference type="ARBA" id="ARBA00023004"/>
    </source>
</evidence>
<dbReference type="SUPFAM" id="SSF52343">
    <property type="entry name" value="Ferredoxin reductase-like, C-terminal NADP-linked domain"/>
    <property type="match status" value="1"/>
</dbReference>
<dbReference type="InterPro" id="IPR017927">
    <property type="entry name" value="FAD-bd_FR_type"/>
</dbReference>
<dbReference type="PROSITE" id="PS51384">
    <property type="entry name" value="FAD_FR"/>
    <property type="match status" value="1"/>
</dbReference>
<sequence length="362" mass="39580">MTTPQFHSLTIREIRPETADAISIAFTVPDTLRDAYRFTQGQFLTLKTEIDGEEARRSYSICVGVPEYEATGELRVGIKRVPGGKFSNFANDQLKPGQQLDVMTPDGRFFTRLSANNAKHYVGFAGGSGITPMLALIKTTLATEPDSQFTLVYGNRSVPAIMFAEALEDLKNTYLGRLRLYHVLSDEAQEVELFNGLLNQDKCSAFLETLIPAASIDEAFICGPGPMMDAAEAALAAAGVAKEKIHVERFGVPSPQAGVKPVVITDDTPMAELVVVMDGKERRLRQPYEGQSILDTGLAAGLSLPYACKGGVCCTCRAKVLEGEVAMEKNYTLEDYEVEQGFVLTCQARPLTERVVVSYDER</sequence>
<dbReference type="AlphaFoldDB" id="A0A0E3U5L3"/>
<dbReference type="Pfam" id="PF00111">
    <property type="entry name" value="Fer2"/>
    <property type="match status" value="1"/>
</dbReference>
<dbReference type="PRINTS" id="PR00410">
    <property type="entry name" value="PHEHYDRXLASE"/>
</dbReference>
<dbReference type="EMBL" id="CP011253">
    <property type="protein sequence ID" value="AKC68693.1"/>
    <property type="molecule type" value="Genomic_DNA"/>
</dbReference>
<feature type="domain" description="FAD-binding FR-type" evidence="10">
    <location>
        <begin position="4"/>
        <end position="112"/>
    </location>
</feature>
<dbReference type="InterPro" id="IPR036010">
    <property type="entry name" value="2Fe-2S_ferredoxin-like_sf"/>
</dbReference>
<name>A0A0E3U5L3_9BURK</name>
<accession>A0A0E3U5L3</accession>
<dbReference type="GO" id="GO:0010124">
    <property type="term" value="P:phenylacetate catabolic process"/>
    <property type="evidence" value="ECO:0007669"/>
    <property type="project" value="InterPro"/>
</dbReference>
<keyword evidence="4" id="KW-0479">Metal-binding</keyword>
<dbReference type="PATRIC" id="fig|573737.6.peg.1436"/>
<evidence type="ECO:0000256" key="3">
    <source>
        <dbReference type="ARBA" id="ARBA00022714"/>
    </source>
</evidence>
<evidence type="ECO:0000256" key="8">
    <source>
        <dbReference type="ARBA" id="ARBA00023014"/>
    </source>
</evidence>
<dbReference type="PANTHER" id="PTHR47354:SF8">
    <property type="entry name" value="1,2-PHENYLACETYL-COA EPOXIDASE, SUBUNIT E"/>
    <property type="match status" value="1"/>
</dbReference>
<dbReference type="SUPFAM" id="SSF63380">
    <property type="entry name" value="Riboflavin synthase domain-like"/>
    <property type="match status" value="1"/>
</dbReference>
<evidence type="ECO:0000256" key="6">
    <source>
        <dbReference type="ARBA" id="ARBA00023002"/>
    </source>
</evidence>
<dbReference type="GO" id="GO:0050660">
    <property type="term" value="F:flavin adenine dinucleotide binding"/>
    <property type="evidence" value="ECO:0007669"/>
    <property type="project" value="TreeGrafter"/>
</dbReference>
<keyword evidence="8" id="KW-0411">Iron-sulfur</keyword>
<keyword evidence="5" id="KW-0274">FAD</keyword>
<keyword evidence="7" id="KW-0408">Iron</keyword>
<keyword evidence="6" id="KW-0560">Oxidoreductase</keyword>
<dbReference type="Gene3D" id="3.40.50.80">
    <property type="entry name" value="Nucleotide-binding domain of ferredoxin-NADP reductase (FNR) module"/>
    <property type="match status" value="1"/>
</dbReference>
<evidence type="ECO:0000259" key="9">
    <source>
        <dbReference type="PROSITE" id="PS51085"/>
    </source>
</evidence>
<keyword evidence="12" id="KW-1185">Reference proteome</keyword>
<dbReference type="GO" id="GO:0046872">
    <property type="term" value="F:metal ion binding"/>
    <property type="evidence" value="ECO:0007669"/>
    <property type="project" value="UniProtKB-KW"/>
</dbReference>
<dbReference type="Gene3D" id="2.40.30.10">
    <property type="entry name" value="Translation factors"/>
    <property type="match status" value="1"/>
</dbReference>
<dbReference type="Proteomes" id="UP000035050">
    <property type="component" value="Chromosome"/>
</dbReference>
<dbReference type="CDD" id="cd00207">
    <property type="entry name" value="fer2"/>
    <property type="match status" value="1"/>
</dbReference>
<dbReference type="RefSeq" id="WP_046290081.1">
    <property type="nucleotide sequence ID" value="NZ_CP011253.3"/>
</dbReference>
<comment type="cofactor">
    <cofactor evidence="1">
        <name>FAD</name>
        <dbReference type="ChEBI" id="CHEBI:57692"/>
    </cofactor>
</comment>
<evidence type="ECO:0000256" key="1">
    <source>
        <dbReference type="ARBA" id="ARBA00001974"/>
    </source>
</evidence>
<dbReference type="Gene3D" id="3.10.20.30">
    <property type="match status" value="1"/>
</dbReference>
<evidence type="ECO:0000256" key="4">
    <source>
        <dbReference type="ARBA" id="ARBA00022723"/>
    </source>
</evidence>
<dbReference type="InterPro" id="IPR012675">
    <property type="entry name" value="Beta-grasp_dom_sf"/>
</dbReference>
<dbReference type="InterPro" id="IPR008333">
    <property type="entry name" value="Cbr1-like_FAD-bd_dom"/>
</dbReference>
<evidence type="ECO:0000259" key="10">
    <source>
        <dbReference type="PROSITE" id="PS51384"/>
    </source>
</evidence>
<dbReference type="InterPro" id="IPR011884">
    <property type="entry name" value="PaaE"/>
</dbReference>
<keyword evidence="3" id="KW-0001">2Fe-2S</keyword>
<dbReference type="SUPFAM" id="SSF54292">
    <property type="entry name" value="2Fe-2S ferredoxin-like"/>
    <property type="match status" value="1"/>
</dbReference>
<dbReference type="InterPro" id="IPR039261">
    <property type="entry name" value="FNR_nucleotide-bd"/>
</dbReference>
<dbReference type="GO" id="GO:0051537">
    <property type="term" value="F:2 iron, 2 sulfur cluster binding"/>
    <property type="evidence" value="ECO:0007669"/>
    <property type="project" value="UniProtKB-KW"/>
</dbReference>
<dbReference type="PANTHER" id="PTHR47354">
    <property type="entry name" value="NADH OXIDOREDUCTASE HCR"/>
    <property type="match status" value="1"/>
</dbReference>
<dbReference type="OrthoDB" id="9796486at2"/>
<dbReference type="HOGENOM" id="CLU_003827_14_1_4"/>
<dbReference type="InterPro" id="IPR050415">
    <property type="entry name" value="MRET"/>
</dbReference>
<dbReference type="GO" id="GO:0016491">
    <property type="term" value="F:oxidoreductase activity"/>
    <property type="evidence" value="ECO:0007669"/>
    <property type="project" value="UniProtKB-KW"/>
</dbReference>
<dbReference type="InterPro" id="IPR001433">
    <property type="entry name" value="OxRdtase_FAD/NAD-bd"/>
</dbReference>
<dbReference type="CDD" id="cd06214">
    <property type="entry name" value="PA_degradation_oxidoreductase_like"/>
    <property type="match status" value="1"/>
</dbReference>